<accession>A0A388LQ07</accession>
<proteinExistence type="predicted"/>
<feature type="compositionally biased region" description="Basic and acidic residues" evidence="2">
    <location>
        <begin position="119"/>
        <end position="156"/>
    </location>
</feature>
<dbReference type="GO" id="GO:0003676">
    <property type="term" value="F:nucleic acid binding"/>
    <property type="evidence" value="ECO:0007669"/>
    <property type="project" value="InterPro"/>
</dbReference>
<feature type="compositionally biased region" description="Basic residues" evidence="2">
    <location>
        <begin position="270"/>
        <end position="280"/>
    </location>
</feature>
<keyword evidence="1" id="KW-0863">Zinc-finger</keyword>
<evidence type="ECO:0000313" key="4">
    <source>
        <dbReference type="EMBL" id="GBG84416.1"/>
    </source>
</evidence>
<name>A0A388LQ07_CHABU</name>
<keyword evidence="1" id="KW-0479">Metal-binding</keyword>
<dbReference type="Pfam" id="PF00098">
    <property type="entry name" value="zf-CCHC"/>
    <property type="match status" value="1"/>
</dbReference>
<evidence type="ECO:0000259" key="3">
    <source>
        <dbReference type="PROSITE" id="PS50158"/>
    </source>
</evidence>
<dbReference type="SMART" id="SM00343">
    <property type="entry name" value="ZnF_C2HC"/>
    <property type="match status" value="1"/>
</dbReference>
<dbReference type="SUPFAM" id="SSF57756">
    <property type="entry name" value="Retrovirus zinc finger-like domains"/>
    <property type="match status" value="1"/>
</dbReference>
<dbReference type="EMBL" id="BFEA01000475">
    <property type="protein sequence ID" value="GBG84416.1"/>
    <property type="molecule type" value="Genomic_DNA"/>
</dbReference>
<feature type="region of interest" description="Disordered" evidence="2">
    <location>
        <begin position="203"/>
        <end position="280"/>
    </location>
</feature>
<dbReference type="InterPro" id="IPR036875">
    <property type="entry name" value="Znf_CCHC_sf"/>
</dbReference>
<dbReference type="Proteomes" id="UP000265515">
    <property type="component" value="Unassembled WGS sequence"/>
</dbReference>
<keyword evidence="1" id="KW-0862">Zinc</keyword>
<dbReference type="AlphaFoldDB" id="A0A388LQ07"/>
<dbReference type="Gramene" id="GBG84416">
    <property type="protein sequence ID" value="GBG84416"/>
    <property type="gene ID" value="CBR_g38700"/>
</dbReference>
<dbReference type="InterPro" id="IPR001878">
    <property type="entry name" value="Znf_CCHC"/>
</dbReference>
<organism evidence="4 5">
    <name type="scientific">Chara braunii</name>
    <name type="common">Braun's stonewort</name>
    <dbReference type="NCBI Taxonomy" id="69332"/>
    <lineage>
        <taxon>Eukaryota</taxon>
        <taxon>Viridiplantae</taxon>
        <taxon>Streptophyta</taxon>
        <taxon>Charophyceae</taxon>
        <taxon>Charales</taxon>
        <taxon>Characeae</taxon>
        <taxon>Chara</taxon>
    </lineage>
</organism>
<dbReference type="GO" id="GO:0008270">
    <property type="term" value="F:zinc ion binding"/>
    <property type="evidence" value="ECO:0007669"/>
    <property type="project" value="UniProtKB-KW"/>
</dbReference>
<gene>
    <name evidence="4" type="ORF">CBR_g38700</name>
</gene>
<dbReference type="Gene3D" id="4.10.60.10">
    <property type="entry name" value="Zinc finger, CCHC-type"/>
    <property type="match status" value="1"/>
</dbReference>
<dbReference type="PROSITE" id="PS50158">
    <property type="entry name" value="ZF_CCHC"/>
    <property type="match status" value="1"/>
</dbReference>
<feature type="compositionally biased region" description="Basic and acidic residues" evidence="2">
    <location>
        <begin position="1"/>
        <end position="40"/>
    </location>
</feature>
<evidence type="ECO:0000313" key="5">
    <source>
        <dbReference type="Proteomes" id="UP000265515"/>
    </source>
</evidence>
<evidence type="ECO:0000256" key="1">
    <source>
        <dbReference type="PROSITE-ProRule" id="PRU00047"/>
    </source>
</evidence>
<reference evidence="4 5" key="1">
    <citation type="journal article" date="2018" name="Cell">
        <title>The Chara Genome: Secondary Complexity and Implications for Plant Terrestrialization.</title>
        <authorList>
            <person name="Nishiyama T."/>
            <person name="Sakayama H."/>
            <person name="Vries J.D."/>
            <person name="Buschmann H."/>
            <person name="Saint-Marcoux D."/>
            <person name="Ullrich K.K."/>
            <person name="Haas F.B."/>
            <person name="Vanderstraeten L."/>
            <person name="Becker D."/>
            <person name="Lang D."/>
            <person name="Vosolsobe S."/>
            <person name="Rombauts S."/>
            <person name="Wilhelmsson P.K.I."/>
            <person name="Janitza P."/>
            <person name="Kern R."/>
            <person name="Heyl A."/>
            <person name="Rumpler F."/>
            <person name="Villalobos L.I.A.C."/>
            <person name="Clay J.M."/>
            <person name="Skokan R."/>
            <person name="Toyoda A."/>
            <person name="Suzuki Y."/>
            <person name="Kagoshima H."/>
            <person name="Schijlen E."/>
            <person name="Tajeshwar N."/>
            <person name="Catarino B."/>
            <person name="Hetherington A.J."/>
            <person name="Saltykova A."/>
            <person name="Bonnot C."/>
            <person name="Breuninger H."/>
            <person name="Symeonidi A."/>
            <person name="Radhakrishnan G.V."/>
            <person name="Van Nieuwerburgh F."/>
            <person name="Deforce D."/>
            <person name="Chang C."/>
            <person name="Karol K.G."/>
            <person name="Hedrich R."/>
            <person name="Ulvskov P."/>
            <person name="Glockner G."/>
            <person name="Delwiche C.F."/>
            <person name="Petrasek J."/>
            <person name="Van de Peer Y."/>
            <person name="Friml J."/>
            <person name="Beilby M."/>
            <person name="Dolan L."/>
            <person name="Kohara Y."/>
            <person name="Sugano S."/>
            <person name="Fujiyama A."/>
            <person name="Delaux P.-M."/>
            <person name="Quint M."/>
            <person name="TheiBen G."/>
            <person name="Hagemann M."/>
            <person name="Harholt J."/>
            <person name="Dunand C."/>
            <person name="Zachgo S."/>
            <person name="Langdale J."/>
            <person name="Maumus F."/>
            <person name="Straeten D.V.D."/>
            <person name="Gould S.B."/>
            <person name="Rensing S.A."/>
        </authorList>
    </citation>
    <scope>NUCLEOTIDE SEQUENCE [LARGE SCALE GENOMIC DNA]</scope>
    <source>
        <strain evidence="4 5">S276</strain>
    </source>
</reference>
<keyword evidence="5" id="KW-1185">Reference proteome</keyword>
<comment type="caution">
    <text evidence="4">The sequence shown here is derived from an EMBL/GenBank/DDBJ whole genome shotgun (WGS) entry which is preliminary data.</text>
</comment>
<feature type="domain" description="CCHC-type" evidence="3">
    <location>
        <begin position="44"/>
        <end position="59"/>
    </location>
</feature>
<evidence type="ECO:0000256" key="2">
    <source>
        <dbReference type="SAM" id="MobiDB-lite"/>
    </source>
</evidence>
<feature type="compositionally biased region" description="Basic and acidic residues" evidence="2">
    <location>
        <begin position="209"/>
        <end position="218"/>
    </location>
</feature>
<protein>
    <recommendedName>
        <fullName evidence="3">CCHC-type domain-containing protein</fullName>
    </recommendedName>
</protein>
<sequence length="427" mass="49598">MSNPERYERSRDVRGMDDRAQDDRERDDRAEDRDRGDRRRGPICFNCNEIGHYGNQCPRPRRYGGMARPSTSTDSLRSRSPRRGDWRREPAAQLDRGVTQQISELGRSVAAMKQHFEEEWMREENRLRRKQEKEEEKRREEEMRIREEEERVIQEKKARKKKERRRKEAESRTELKKDLSMQMVMQLSELEDKFGHRMKQAITGTGKLPNEKGKEVKRGPACSGSGSESEASITQDLSARTTDLVISEKRKRGPDRVIGNSPPMESPAKRTPKSRRKQATFTRRLTRARAKMVKSPGSAKRKTPVRTPLLARKKKVTPLDTGIGTPDLKGSLARYKYRNIMMQELKLLDASELQRICREEGVPYDGKVDEIFDITDHRTYLKLEIEEVPELQPEAINIEDSEVVGPNEGSDAINKWDLRVPQLWVVC</sequence>
<feature type="region of interest" description="Disordered" evidence="2">
    <location>
        <begin position="1"/>
        <end position="100"/>
    </location>
</feature>
<feature type="compositionally biased region" description="Basic and acidic residues" evidence="2">
    <location>
        <begin position="166"/>
        <end position="179"/>
    </location>
</feature>
<feature type="compositionally biased region" description="Low complexity" evidence="2">
    <location>
        <begin position="221"/>
        <end position="232"/>
    </location>
</feature>
<feature type="region of interest" description="Disordered" evidence="2">
    <location>
        <begin position="119"/>
        <end position="180"/>
    </location>
</feature>